<protein>
    <recommendedName>
        <fullName evidence="1">DUF6879 domain-containing protein</fullName>
    </recommendedName>
</protein>
<dbReference type="Proteomes" id="UP000642673">
    <property type="component" value="Unassembled WGS sequence"/>
</dbReference>
<dbReference type="InterPro" id="IPR049244">
    <property type="entry name" value="DUF6879"/>
</dbReference>
<sequence>MPHLIDSDEIDRLFREGFEHTAWRLESRRAYQVDYEGETYQRFLRGEEPARDPDRPWLVNMRRQTGAGKRVERVRLIDDPPTTYQRYGLTGVPAALEAGEDVRYLHRARSEEAALPAEDFWLFDSRYVALFHYEGDEPVGLELIEDPARVLRYCQVRDAAWHYAIPYREFALQVPSAM</sequence>
<evidence type="ECO:0000313" key="2">
    <source>
        <dbReference type="EMBL" id="GHB60652.1"/>
    </source>
</evidence>
<proteinExistence type="predicted"/>
<name>A0ABQ3F0D9_9ACTN</name>
<comment type="caution">
    <text evidence="2">The sequence shown here is derived from an EMBL/GenBank/DDBJ whole genome shotgun (WGS) entry which is preliminary data.</text>
</comment>
<reference evidence="3" key="1">
    <citation type="journal article" date="2019" name="Int. J. Syst. Evol. Microbiol.">
        <title>The Global Catalogue of Microorganisms (GCM) 10K type strain sequencing project: providing services to taxonomists for standard genome sequencing and annotation.</title>
        <authorList>
            <consortium name="The Broad Institute Genomics Platform"/>
            <consortium name="The Broad Institute Genome Sequencing Center for Infectious Disease"/>
            <person name="Wu L."/>
            <person name="Ma J."/>
        </authorList>
    </citation>
    <scope>NUCLEOTIDE SEQUENCE [LARGE SCALE GENOMIC DNA]</scope>
    <source>
        <strain evidence="3">JCM 4738</strain>
    </source>
</reference>
<evidence type="ECO:0000259" key="1">
    <source>
        <dbReference type="Pfam" id="PF21806"/>
    </source>
</evidence>
<dbReference type="RefSeq" id="WP_190184940.1">
    <property type="nucleotide sequence ID" value="NZ_BMVP01000005.1"/>
</dbReference>
<feature type="domain" description="DUF6879" evidence="1">
    <location>
        <begin position="8"/>
        <end position="171"/>
    </location>
</feature>
<evidence type="ECO:0000313" key="3">
    <source>
        <dbReference type="Proteomes" id="UP000642673"/>
    </source>
</evidence>
<gene>
    <name evidence="2" type="ORF">GCM10010347_33380</name>
</gene>
<dbReference type="Pfam" id="PF21806">
    <property type="entry name" value="DUF6879"/>
    <property type="match status" value="1"/>
</dbReference>
<organism evidence="2 3">
    <name type="scientific">Streptomyces cirratus</name>
    <dbReference type="NCBI Taxonomy" id="68187"/>
    <lineage>
        <taxon>Bacteria</taxon>
        <taxon>Bacillati</taxon>
        <taxon>Actinomycetota</taxon>
        <taxon>Actinomycetes</taxon>
        <taxon>Kitasatosporales</taxon>
        <taxon>Streptomycetaceae</taxon>
        <taxon>Streptomyces</taxon>
    </lineage>
</organism>
<accession>A0ABQ3F0D9</accession>
<dbReference type="EMBL" id="BMVP01000005">
    <property type="protein sequence ID" value="GHB60652.1"/>
    <property type="molecule type" value="Genomic_DNA"/>
</dbReference>
<keyword evidence="3" id="KW-1185">Reference proteome</keyword>